<evidence type="ECO:0008006" key="4">
    <source>
        <dbReference type="Google" id="ProtNLM"/>
    </source>
</evidence>
<feature type="compositionally biased region" description="Basic and acidic residues" evidence="1">
    <location>
        <begin position="121"/>
        <end position="136"/>
    </location>
</feature>
<evidence type="ECO:0000313" key="3">
    <source>
        <dbReference type="Proteomes" id="UP001583177"/>
    </source>
</evidence>
<proteinExistence type="predicted"/>
<accession>A0ABR3VZT6</accession>
<organism evidence="2 3">
    <name type="scientific">Diaporthe australafricana</name>
    <dbReference type="NCBI Taxonomy" id="127596"/>
    <lineage>
        <taxon>Eukaryota</taxon>
        <taxon>Fungi</taxon>
        <taxon>Dikarya</taxon>
        <taxon>Ascomycota</taxon>
        <taxon>Pezizomycotina</taxon>
        <taxon>Sordariomycetes</taxon>
        <taxon>Sordariomycetidae</taxon>
        <taxon>Diaporthales</taxon>
        <taxon>Diaporthaceae</taxon>
        <taxon>Diaporthe</taxon>
    </lineage>
</organism>
<feature type="compositionally biased region" description="Pro residues" evidence="1">
    <location>
        <begin position="498"/>
        <end position="519"/>
    </location>
</feature>
<feature type="compositionally biased region" description="Basic and acidic residues" evidence="1">
    <location>
        <begin position="264"/>
        <end position="277"/>
    </location>
</feature>
<name>A0ABR3VZT6_9PEZI</name>
<feature type="compositionally biased region" description="Acidic residues" evidence="1">
    <location>
        <begin position="239"/>
        <end position="253"/>
    </location>
</feature>
<feature type="region of interest" description="Disordered" evidence="1">
    <location>
        <begin position="491"/>
        <end position="519"/>
    </location>
</feature>
<dbReference type="Proteomes" id="UP001583177">
    <property type="component" value="Unassembled WGS sequence"/>
</dbReference>
<protein>
    <recommendedName>
        <fullName evidence="4">Stc1 domain-containing protein</fullName>
    </recommendedName>
</protein>
<feature type="compositionally biased region" description="Polar residues" evidence="1">
    <location>
        <begin position="59"/>
        <end position="77"/>
    </location>
</feature>
<feature type="region of interest" description="Disordered" evidence="1">
    <location>
        <begin position="24"/>
        <end position="81"/>
    </location>
</feature>
<dbReference type="EMBL" id="JAWRVE010000199">
    <property type="protein sequence ID" value="KAL1849589.1"/>
    <property type="molecule type" value="Genomic_DNA"/>
</dbReference>
<comment type="caution">
    <text evidence="2">The sequence shown here is derived from an EMBL/GenBank/DDBJ whole genome shotgun (WGS) entry which is preliminary data.</text>
</comment>
<evidence type="ECO:0000313" key="2">
    <source>
        <dbReference type="EMBL" id="KAL1849589.1"/>
    </source>
</evidence>
<gene>
    <name evidence="2" type="ORF">Daus18300_013236</name>
</gene>
<feature type="compositionally biased region" description="Low complexity" evidence="1">
    <location>
        <begin position="146"/>
        <end position="157"/>
    </location>
</feature>
<feature type="region of interest" description="Disordered" evidence="1">
    <location>
        <begin position="447"/>
        <end position="468"/>
    </location>
</feature>
<keyword evidence="3" id="KW-1185">Reference proteome</keyword>
<evidence type="ECO:0000256" key="1">
    <source>
        <dbReference type="SAM" id="MobiDB-lite"/>
    </source>
</evidence>
<feature type="compositionally biased region" description="Basic and acidic residues" evidence="1">
    <location>
        <begin position="100"/>
        <end position="113"/>
    </location>
</feature>
<sequence>MAPRHPQPMTPAQVPTGQGIVVTTTPFTGLASPGSSPGRDLVSYPDDYHSDQDGEDQPASLQTANESNVHPRTQPNGINGAHVTKFKALKATLAGVWCPDCEKRKAEPGENNRSRKHAKHKCQDCREVKEAARAAHESQFGPAPAPSSLLSPAVSQANDNAGSMPQLMDQDSRTMSQDSRTMSQHSKTMSQHSRTMSQHSRPQAESETLGASGSRSGPRSTAWPESNKRWMVHTVAGPSEEDSDDRIDDDTASDDPVNPPKPIHKNDPHKDCFGQARDLRPVIAQIQDNTRQWHPESQLRPGALAIDLFNEQNRAAHFNDAGSSKTNPSPPASAWKDPGPLKAAPGQTSIAPDVTRKDLFLIDDTGDRPQPYQSTSHALQASQAMAYEALSAPDDAVNTARAALDYHDQVREFEKFQESFNEDLSDAQQSVRTLDAPWGVRSSMDYSLVSEPGSAQQPWSENPAFKEYHGPILKPADEEELSAEDKQMIDEYINWPPGSDPEPEPASPAATGPPPATNT</sequence>
<feature type="compositionally biased region" description="Polar residues" evidence="1">
    <location>
        <begin position="173"/>
        <end position="219"/>
    </location>
</feature>
<feature type="region of interest" description="Disordered" evidence="1">
    <location>
        <begin position="97"/>
        <end position="277"/>
    </location>
</feature>
<reference evidence="2 3" key="1">
    <citation type="journal article" date="2024" name="IMA Fungus">
        <title>IMA Genome - F19 : A genome assembly and annotation guide to empower mycologists, including annotated draft genome sequences of Ceratocystis pirilliformis, Diaporthe australafricana, Fusarium ophioides, Paecilomyces lecythidis, and Sporothrix stenoceras.</title>
        <authorList>
            <person name="Aylward J."/>
            <person name="Wilson A.M."/>
            <person name="Visagie C.M."/>
            <person name="Spraker J."/>
            <person name="Barnes I."/>
            <person name="Buitendag C."/>
            <person name="Ceriani C."/>
            <person name="Del Mar Angel L."/>
            <person name="du Plessis D."/>
            <person name="Fuchs T."/>
            <person name="Gasser K."/>
            <person name="Kramer D."/>
            <person name="Li W."/>
            <person name="Munsamy K."/>
            <person name="Piso A."/>
            <person name="Price J.L."/>
            <person name="Sonnekus B."/>
            <person name="Thomas C."/>
            <person name="van der Nest A."/>
            <person name="van Dijk A."/>
            <person name="van Heerden A."/>
            <person name="van Vuuren N."/>
            <person name="Yilmaz N."/>
            <person name="Duong T.A."/>
            <person name="van der Merwe N.A."/>
            <person name="Wingfield M.J."/>
            <person name="Wingfield B.D."/>
        </authorList>
    </citation>
    <scope>NUCLEOTIDE SEQUENCE [LARGE SCALE GENOMIC DNA]</scope>
    <source>
        <strain evidence="2 3">CMW 18300</strain>
    </source>
</reference>
<feature type="region of interest" description="Disordered" evidence="1">
    <location>
        <begin position="315"/>
        <end position="356"/>
    </location>
</feature>